<accession>I5ASF6</accession>
<dbReference type="eggNOG" id="COG4509">
    <property type="taxonomic scope" value="Bacteria"/>
</dbReference>
<keyword evidence="4" id="KW-1185">Reference proteome</keyword>
<reference evidence="3 4" key="2">
    <citation type="submission" date="2012-02" db="EMBL/GenBank/DDBJ databases">
        <title>Improved High-Quality Draft sequence of Eubacterium cellulosolvens 6.</title>
        <authorList>
            <consortium name="US DOE Joint Genome Institute"/>
            <person name="Lucas S."/>
            <person name="Han J."/>
            <person name="Lapidus A."/>
            <person name="Cheng J.-F."/>
            <person name="Goodwin L."/>
            <person name="Pitluck S."/>
            <person name="Peters L."/>
            <person name="Mikhailova N."/>
            <person name="Gu W."/>
            <person name="Detter J.C."/>
            <person name="Han C."/>
            <person name="Tapia R."/>
            <person name="Land M."/>
            <person name="Hauser L."/>
            <person name="Kyrpides N."/>
            <person name="Ivanova N."/>
            <person name="Pagani I."/>
            <person name="Johnson E."/>
            <person name="Mukhopadhyay B."/>
            <person name="Anderson I."/>
            <person name="Woyke T."/>
        </authorList>
    </citation>
    <scope>NUCLEOTIDE SEQUENCE [LARGE SCALE GENOMIC DNA]</scope>
    <source>
        <strain evidence="3 4">6</strain>
    </source>
</reference>
<dbReference type="OrthoDB" id="9806013at2"/>
<evidence type="ECO:0000256" key="2">
    <source>
        <dbReference type="PIRSR" id="PIRSR605754-1"/>
    </source>
</evidence>
<reference evidence="3 4" key="1">
    <citation type="submission" date="2010-08" db="EMBL/GenBank/DDBJ databases">
        <authorList>
            <consortium name="US DOE Joint Genome Institute (JGI-PGF)"/>
            <person name="Lucas S."/>
            <person name="Copeland A."/>
            <person name="Lapidus A."/>
            <person name="Cheng J.-F."/>
            <person name="Bruce D."/>
            <person name="Goodwin L."/>
            <person name="Pitluck S."/>
            <person name="Land M.L."/>
            <person name="Hauser L."/>
            <person name="Chang Y.-J."/>
            <person name="Anderson I.J."/>
            <person name="Johnson E."/>
            <person name="Mulhopadhyay B."/>
            <person name="Kyrpides N."/>
            <person name="Woyke T.J."/>
        </authorList>
    </citation>
    <scope>NUCLEOTIDE SEQUENCE [LARGE SCALE GENOMIC DNA]</scope>
    <source>
        <strain evidence="3 4">6</strain>
    </source>
</reference>
<protein>
    <recommendedName>
        <fullName evidence="5">Sortase, SrtB family</fullName>
    </recommendedName>
</protein>
<evidence type="ECO:0000313" key="3">
    <source>
        <dbReference type="EMBL" id="EIM56729.1"/>
    </source>
</evidence>
<keyword evidence="1" id="KW-0378">Hydrolase</keyword>
<evidence type="ECO:0000313" key="4">
    <source>
        <dbReference type="Proteomes" id="UP000005753"/>
    </source>
</evidence>
<dbReference type="Gene3D" id="2.40.260.10">
    <property type="entry name" value="Sortase"/>
    <property type="match status" value="1"/>
</dbReference>
<evidence type="ECO:0000256" key="1">
    <source>
        <dbReference type="ARBA" id="ARBA00022801"/>
    </source>
</evidence>
<organism evidence="3 4">
    <name type="scientific">Eubacterium cellulosolvens (strain ATCC 43171 / JCM 9499 / 6)</name>
    <name type="common">Cillobacterium cellulosolvens</name>
    <dbReference type="NCBI Taxonomy" id="633697"/>
    <lineage>
        <taxon>Bacteria</taxon>
        <taxon>Bacillati</taxon>
        <taxon>Bacillota</taxon>
        <taxon>Clostridia</taxon>
        <taxon>Eubacteriales</taxon>
        <taxon>Eubacteriaceae</taxon>
        <taxon>Eubacterium</taxon>
    </lineage>
</organism>
<dbReference type="InterPro" id="IPR005754">
    <property type="entry name" value="Sortase"/>
</dbReference>
<dbReference type="EMBL" id="CM001487">
    <property type="protein sequence ID" value="EIM56729.1"/>
    <property type="molecule type" value="Genomic_DNA"/>
</dbReference>
<feature type="active site" description="Proton donor/acceptor" evidence="2">
    <location>
        <position position="155"/>
    </location>
</feature>
<dbReference type="InterPro" id="IPR023365">
    <property type="entry name" value="Sortase_dom-sf"/>
</dbReference>
<feature type="active site" description="Acyl-thioester intermediate" evidence="2">
    <location>
        <position position="252"/>
    </location>
</feature>
<proteinExistence type="predicted"/>
<dbReference type="HOGENOM" id="CLU_034078_3_0_9"/>
<dbReference type="MEROPS" id="C60.002"/>
<dbReference type="STRING" id="633697.EubceDRAFT1_0900"/>
<gene>
    <name evidence="3" type="ORF">EubceDRAFT1_0900</name>
</gene>
<dbReference type="GO" id="GO:0016787">
    <property type="term" value="F:hydrolase activity"/>
    <property type="evidence" value="ECO:0007669"/>
    <property type="project" value="UniProtKB-KW"/>
</dbReference>
<evidence type="ECO:0008006" key="5">
    <source>
        <dbReference type="Google" id="ProtNLM"/>
    </source>
</evidence>
<dbReference type="SUPFAM" id="SSF63817">
    <property type="entry name" value="Sortase"/>
    <property type="match status" value="1"/>
</dbReference>
<dbReference type="Proteomes" id="UP000005753">
    <property type="component" value="Chromosome"/>
</dbReference>
<dbReference type="AlphaFoldDB" id="I5ASF6"/>
<sequence>MKKILTILLLVAAMVCSGIAVHGYIKEVNAGKSYEALEKKVVRVQTPVPTATPTPAPTVEAAVPTFTPEPTEEPEINSQPLHIDFEKLRKSAPDAYAWLQVPGTNVSYPICQHKTDNAYYLSHTAEQEGKFEGAVFTENFNKTDFKDPMTVIYGHNMQNGSMFATLHKFEDREFFDSHREFTIYTPEKTLKYRIVASYSSDPQHLLEEKELGDPEKLFAYMDGLRNAKSAYVNIDSSVSFGREDCFVTLSTCTGDNGSRYLVQAVLEK</sequence>
<dbReference type="InterPro" id="IPR009835">
    <property type="entry name" value="SrtB"/>
</dbReference>
<name>I5ASF6_EUBC6</name>
<dbReference type="Pfam" id="PF04203">
    <property type="entry name" value="Sortase"/>
    <property type="match status" value="1"/>
</dbReference>
<dbReference type="CDD" id="cd05826">
    <property type="entry name" value="Sortase_B"/>
    <property type="match status" value="1"/>
</dbReference>